<evidence type="ECO:0000313" key="1">
    <source>
        <dbReference type="EMBL" id="KAJ7200552.1"/>
    </source>
</evidence>
<sequence>PVPYCLHFGSRWPNYTLTANDYNIYVEARREFLLSDRGYLALHAGGIIARLARLVIPCPTYEARRAFDPDDAQGILRVSSVRALVYDCLTEEEEDLICGVYAIATSTASGKQERRLSWWPQPAAFAQSGHNVGWWTHNCEDWFHRQLDKMEAGQAVLRTQQQWRSHIAF</sequence>
<reference evidence="1" key="1">
    <citation type="submission" date="2023-03" db="EMBL/GenBank/DDBJ databases">
        <title>Massive genome expansion in bonnet fungi (Mycena s.s.) driven by repeated elements and novel gene families across ecological guilds.</title>
        <authorList>
            <consortium name="Lawrence Berkeley National Laboratory"/>
            <person name="Harder C.B."/>
            <person name="Miyauchi S."/>
            <person name="Viragh M."/>
            <person name="Kuo A."/>
            <person name="Thoen E."/>
            <person name="Andreopoulos B."/>
            <person name="Lu D."/>
            <person name="Skrede I."/>
            <person name="Drula E."/>
            <person name="Henrissat B."/>
            <person name="Morin E."/>
            <person name="Kohler A."/>
            <person name="Barry K."/>
            <person name="LaButti K."/>
            <person name="Morin E."/>
            <person name="Salamov A."/>
            <person name="Lipzen A."/>
            <person name="Mereny Z."/>
            <person name="Hegedus B."/>
            <person name="Baldrian P."/>
            <person name="Stursova M."/>
            <person name="Weitz H."/>
            <person name="Taylor A."/>
            <person name="Grigoriev I.V."/>
            <person name="Nagy L.G."/>
            <person name="Martin F."/>
            <person name="Kauserud H."/>
        </authorList>
    </citation>
    <scope>NUCLEOTIDE SEQUENCE</scope>
    <source>
        <strain evidence="1">9144</strain>
    </source>
</reference>
<evidence type="ECO:0000313" key="2">
    <source>
        <dbReference type="Proteomes" id="UP001219525"/>
    </source>
</evidence>
<gene>
    <name evidence="1" type="ORF">GGX14DRAFT_299719</name>
</gene>
<name>A0AAD6Y487_9AGAR</name>
<accession>A0AAD6Y487</accession>
<keyword evidence="2" id="KW-1185">Reference proteome</keyword>
<dbReference type="Proteomes" id="UP001219525">
    <property type="component" value="Unassembled WGS sequence"/>
</dbReference>
<dbReference type="AlphaFoldDB" id="A0AAD6Y487"/>
<protein>
    <submittedName>
        <fullName evidence="1">Uncharacterized protein</fullName>
    </submittedName>
</protein>
<feature type="non-terminal residue" evidence="1">
    <location>
        <position position="1"/>
    </location>
</feature>
<comment type="caution">
    <text evidence="1">The sequence shown here is derived from an EMBL/GenBank/DDBJ whole genome shotgun (WGS) entry which is preliminary data.</text>
</comment>
<organism evidence="1 2">
    <name type="scientific">Mycena pura</name>
    <dbReference type="NCBI Taxonomy" id="153505"/>
    <lineage>
        <taxon>Eukaryota</taxon>
        <taxon>Fungi</taxon>
        <taxon>Dikarya</taxon>
        <taxon>Basidiomycota</taxon>
        <taxon>Agaricomycotina</taxon>
        <taxon>Agaricomycetes</taxon>
        <taxon>Agaricomycetidae</taxon>
        <taxon>Agaricales</taxon>
        <taxon>Marasmiineae</taxon>
        <taxon>Mycenaceae</taxon>
        <taxon>Mycena</taxon>
    </lineage>
</organism>
<dbReference type="EMBL" id="JARJCW010000062">
    <property type="protein sequence ID" value="KAJ7200552.1"/>
    <property type="molecule type" value="Genomic_DNA"/>
</dbReference>
<feature type="non-terminal residue" evidence="1">
    <location>
        <position position="169"/>
    </location>
</feature>
<proteinExistence type="predicted"/>